<dbReference type="EMBL" id="FSFA01000004">
    <property type="protein sequence ID" value="SHX59420.1"/>
    <property type="molecule type" value="Genomic_DNA"/>
</dbReference>
<gene>
    <name evidence="2" type="ORF">SAMEA2275694_03197</name>
</gene>
<keyword evidence="1" id="KW-0732">Signal</keyword>
<evidence type="ECO:0008006" key="4">
    <source>
        <dbReference type="Google" id="ProtNLM"/>
    </source>
</evidence>
<protein>
    <recommendedName>
        <fullName evidence="4">DUF5642 domain-containing protein</fullName>
    </recommendedName>
</protein>
<feature type="chain" id="PRO_5040172227" description="DUF5642 domain-containing protein" evidence="1">
    <location>
        <begin position="27"/>
        <end position="225"/>
    </location>
</feature>
<feature type="signal peptide" evidence="1">
    <location>
        <begin position="1"/>
        <end position="26"/>
    </location>
</feature>
<organism evidence="2 3">
    <name type="scientific">Mycobacteroides abscessus subsp. bolletii</name>
    <dbReference type="NCBI Taxonomy" id="319705"/>
    <lineage>
        <taxon>Bacteria</taxon>
        <taxon>Bacillati</taxon>
        <taxon>Actinomycetota</taxon>
        <taxon>Actinomycetes</taxon>
        <taxon>Mycobacteriales</taxon>
        <taxon>Mycobacteriaceae</taxon>
        <taxon>Mycobacteroides</taxon>
        <taxon>Mycobacteroides abscessus</taxon>
    </lineage>
</organism>
<comment type="caution">
    <text evidence="2">The sequence shown here is derived from an EMBL/GenBank/DDBJ whole genome shotgun (WGS) entry which is preliminary data.</text>
</comment>
<reference evidence="2 3" key="1">
    <citation type="submission" date="2016-11" db="EMBL/GenBank/DDBJ databases">
        <authorList>
            <consortium name="Pathogen Informatics"/>
        </authorList>
    </citation>
    <scope>NUCLEOTIDE SEQUENCE [LARGE SCALE GENOMIC DNA]</scope>
    <source>
        <strain evidence="2 3">968</strain>
    </source>
</reference>
<evidence type="ECO:0000313" key="2">
    <source>
        <dbReference type="EMBL" id="SHX59420.1"/>
    </source>
</evidence>
<evidence type="ECO:0000313" key="3">
    <source>
        <dbReference type="Proteomes" id="UP000185183"/>
    </source>
</evidence>
<sequence>MPTVMISRWVAAIALTTALASSVVGCGPGDVVQSPASAATTTVASNGDLRGRSDDELKALMPPEKDFPFPVQADFGPMTSRPEPKPPIRCDQGPLAHLGPNLDTVTSLSGSNTDSRGVMREDLIGLGLYRIKNGNNVLSSVRDFVTACPEFAFKSDFGEDKKITYRAESVPTVAAEQTYGYSYSHNTIFLAESRGLVVKLIFMPDSDRAAAERLFRTVLDNISKA</sequence>
<accession>A0A9Q7SFX2</accession>
<name>A0A9Q7SFX2_9MYCO</name>
<dbReference type="AlphaFoldDB" id="A0A9Q7SFX2"/>
<evidence type="ECO:0000256" key="1">
    <source>
        <dbReference type="SAM" id="SignalP"/>
    </source>
</evidence>
<dbReference type="Proteomes" id="UP000185183">
    <property type="component" value="Unassembled WGS sequence"/>
</dbReference>
<dbReference type="RefSeq" id="WP_234801109.1">
    <property type="nucleotide sequence ID" value="NZ_FSCP01000002.1"/>
</dbReference>
<proteinExistence type="predicted"/>